<evidence type="ECO:0000313" key="2">
    <source>
        <dbReference type="Proteomes" id="UP000284706"/>
    </source>
</evidence>
<keyword evidence="2" id="KW-1185">Reference proteome</keyword>
<proteinExistence type="predicted"/>
<accession>A0A409W194</accession>
<reference evidence="1 2" key="1">
    <citation type="journal article" date="2018" name="Evol. Lett.">
        <title>Horizontal gene cluster transfer increased hallucinogenic mushroom diversity.</title>
        <authorList>
            <person name="Reynolds H.T."/>
            <person name="Vijayakumar V."/>
            <person name="Gluck-Thaler E."/>
            <person name="Korotkin H.B."/>
            <person name="Matheny P.B."/>
            <person name="Slot J.C."/>
        </authorList>
    </citation>
    <scope>NUCLEOTIDE SEQUENCE [LARGE SCALE GENOMIC DNA]</scope>
    <source>
        <strain evidence="1 2">SRW20</strain>
    </source>
</reference>
<dbReference type="OrthoDB" id="2834717at2759"/>
<dbReference type="InParanoid" id="A0A409W194"/>
<comment type="caution">
    <text evidence="1">The sequence shown here is derived from an EMBL/GenBank/DDBJ whole genome shotgun (WGS) entry which is preliminary data.</text>
</comment>
<gene>
    <name evidence="1" type="ORF">CVT26_006503</name>
</gene>
<evidence type="ECO:0000313" key="1">
    <source>
        <dbReference type="EMBL" id="PPQ72282.1"/>
    </source>
</evidence>
<name>A0A409W194_9AGAR</name>
<dbReference type="EMBL" id="NHYE01005465">
    <property type="protein sequence ID" value="PPQ72282.1"/>
    <property type="molecule type" value="Genomic_DNA"/>
</dbReference>
<dbReference type="AlphaFoldDB" id="A0A409W194"/>
<organism evidence="1 2">
    <name type="scientific">Gymnopilus dilepis</name>
    <dbReference type="NCBI Taxonomy" id="231916"/>
    <lineage>
        <taxon>Eukaryota</taxon>
        <taxon>Fungi</taxon>
        <taxon>Dikarya</taxon>
        <taxon>Basidiomycota</taxon>
        <taxon>Agaricomycotina</taxon>
        <taxon>Agaricomycetes</taxon>
        <taxon>Agaricomycetidae</taxon>
        <taxon>Agaricales</taxon>
        <taxon>Agaricineae</taxon>
        <taxon>Hymenogastraceae</taxon>
        <taxon>Gymnopilus</taxon>
    </lineage>
</organism>
<sequence length="155" mass="17904">MESAYAPSQVYLMPKLFRPYRDGLLQEFAILGVALNWKQIRRLATVISQELVEDDDQAYDIVAFEIKVLGYELCSLYETDPDTPDSRPLMMFAVQDTIYPDRWGAEHRERSEVALAWLAKNGCPEACDGPLERTVIGLRERPDVKIVDEYLKRFE</sequence>
<dbReference type="Proteomes" id="UP000284706">
    <property type="component" value="Unassembled WGS sequence"/>
</dbReference>
<protein>
    <submittedName>
        <fullName evidence="1">Uncharacterized protein</fullName>
    </submittedName>
</protein>